<organism evidence="1 2">
    <name type="scientific">Candidatus Methanodesulfokora washburnensis</name>
    <dbReference type="NCBI Taxonomy" id="2478471"/>
    <lineage>
        <taxon>Archaea</taxon>
        <taxon>Thermoproteota</taxon>
        <taxon>Candidatus Korarchaeia</taxon>
        <taxon>Candidatus Korarchaeia incertae sedis</taxon>
        <taxon>Candidatus Methanodesulfokora</taxon>
    </lineage>
</organism>
<sequence>MSSVTEISASDNALCVDEALVEVGYRFPFSQVYEESQKCRILSVQPIFIVVKGVGFTRYKCPIDYTTLFTEYNGICRINMPNDMESWYHRETCPSGCNHFRWFIFRKDEFLKIGKRGKTILASDNIIFVLEPRRKGFPAPFNPKT</sequence>
<keyword evidence="2" id="KW-1185">Reference proteome</keyword>
<protein>
    <submittedName>
        <fullName evidence="1">Uncharacterized protein</fullName>
    </submittedName>
</protein>
<evidence type="ECO:0000313" key="2">
    <source>
        <dbReference type="Proteomes" id="UP000277582"/>
    </source>
</evidence>
<dbReference type="AlphaFoldDB" id="A0A429GWL9"/>
<gene>
    <name evidence="1" type="ORF">D6D85_01425</name>
</gene>
<evidence type="ECO:0000313" key="1">
    <source>
        <dbReference type="EMBL" id="RSN78298.1"/>
    </source>
</evidence>
<reference evidence="1 2" key="1">
    <citation type="submission" date="2018-10" db="EMBL/GenBank/DDBJ databases">
        <title>Co-occurring genomic capacity for anaerobic methane metabolism and dissimilatory sulfite reduction discovered in the Korarchaeota.</title>
        <authorList>
            <person name="Mckay L.J."/>
            <person name="Dlakic M."/>
            <person name="Fields M.W."/>
            <person name="Delmont T.O."/>
            <person name="Eren A.M."/>
            <person name="Jay Z.J."/>
            <person name="Klingelsmith K.B."/>
            <person name="Rusch D.B."/>
            <person name="Inskeep W.P."/>
        </authorList>
    </citation>
    <scope>NUCLEOTIDE SEQUENCE [LARGE SCALE GENOMIC DNA]</scope>
    <source>
        <strain evidence="1 2">MDKW</strain>
    </source>
</reference>
<dbReference type="Proteomes" id="UP000277582">
    <property type="component" value="Unassembled WGS sequence"/>
</dbReference>
<accession>A0A429GWL9</accession>
<name>A0A429GWL9_9CREN</name>
<comment type="caution">
    <text evidence="1">The sequence shown here is derived from an EMBL/GenBank/DDBJ whole genome shotgun (WGS) entry which is preliminary data.</text>
</comment>
<proteinExistence type="predicted"/>
<dbReference type="RefSeq" id="WP_125670287.1">
    <property type="nucleotide sequence ID" value="NZ_RCOS01000022.1"/>
</dbReference>
<dbReference type="EMBL" id="RCOS01000022">
    <property type="protein sequence ID" value="RSN78298.1"/>
    <property type="molecule type" value="Genomic_DNA"/>
</dbReference>